<dbReference type="Proteomes" id="UP001589890">
    <property type="component" value="Unassembled WGS sequence"/>
</dbReference>
<comment type="caution">
    <text evidence="5">The sequence shown here is derived from an EMBL/GenBank/DDBJ whole genome shotgun (WGS) entry which is preliminary data.</text>
</comment>
<evidence type="ECO:0000256" key="2">
    <source>
        <dbReference type="SAM" id="MobiDB-lite"/>
    </source>
</evidence>
<dbReference type="InterPro" id="IPR019079">
    <property type="entry name" value="Capsule_synth_CapA"/>
</dbReference>
<dbReference type="InterPro" id="IPR052169">
    <property type="entry name" value="CW_Biosynth-Accessory"/>
</dbReference>
<keyword evidence="6" id="KW-1185">Reference proteome</keyword>
<dbReference type="Pfam" id="PF09587">
    <property type="entry name" value="PGA_cap"/>
    <property type="match status" value="1"/>
</dbReference>
<dbReference type="PANTHER" id="PTHR33393">
    <property type="entry name" value="POLYGLUTAMINE SYNTHESIS ACCESSORY PROTEIN RV0574C-RELATED"/>
    <property type="match status" value="1"/>
</dbReference>
<dbReference type="PANTHER" id="PTHR33393:SF13">
    <property type="entry name" value="PGA BIOSYNTHESIS PROTEIN CAPA"/>
    <property type="match status" value="1"/>
</dbReference>
<evidence type="ECO:0000313" key="6">
    <source>
        <dbReference type="Proteomes" id="UP001589890"/>
    </source>
</evidence>
<feature type="chain" id="PRO_5046084051" evidence="3">
    <location>
        <begin position="23"/>
        <end position="401"/>
    </location>
</feature>
<feature type="signal peptide" evidence="3">
    <location>
        <begin position="1"/>
        <end position="22"/>
    </location>
</feature>
<dbReference type="InterPro" id="IPR029052">
    <property type="entry name" value="Metallo-depent_PP-like"/>
</dbReference>
<feature type="domain" description="Capsule synthesis protein CapA" evidence="4">
    <location>
        <begin position="66"/>
        <end position="310"/>
    </location>
</feature>
<comment type="similarity">
    <text evidence="1">Belongs to the CapA family.</text>
</comment>
<organism evidence="5 6">
    <name type="scientific">Kribbella deserti</name>
    <dbReference type="NCBI Taxonomy" id="1926257"/>
    <lineage>
        <taxon>Bacteria</taxon>
        <taxon>Bacillati</taxon>
        <taxon>Actinomycetota</taxon>
        <taxon>Actinomycetes</taxon>
        <taxon>Propionibacteriales</taxon>
        <taxon>Kribbellaceae</taxon>
        <taxon>Kribbella</taxon>
    </lineage>
</organism>
<keyword evidence="3" id="KW-0732">Signal</keyword>
<dbReference type="CDD" id="cd07381">
    <property type="entry name" value="MPP_CapA"/>
    <property type="match status" value="1"/>
</dbReference>
<dbReference type="RefSeq" id="WP_380055890.1">
    <property type="nucleotide sequence ID" value="NZ_JBHLTC010000040.1"/>
</dbReference>
<accession>A0ABV6QW46</accession>
<evidence type="ECO:0000256" key="1">
    <source>
        <dbReference type="ARBA" id="ARBA00005662"/>
    </source>
</evidence>
<evidence type="ECO:0000256" key="3">
    <source>
        <dbReference type="SAM" id="SignalP"/>
    </source>
</evidence>
<evidence type="ECO:0000313" key="5">
    <source>
        <dbReference type="EMBL" id="MFC0628859.1"/>
    </source>
</evidence>
<dbReference type="EMBL" id="JBHLTC010000040">
    <property type="protein sequence ID" value="MFC0628859.1"/>
    <property type="molecule type" value="Genomic_DNA"/>
</dbReference>
<name>A0ABV6QW46_9ACTN</name>
<dbReference type="PROSITE" id="PS51257">
    <property type="entry name" value="PROKAR_LIPOPROTEIN"/>
    <property type="match status" value="1"/>
</dbReference>
<sequence>MRTPSRRITRSGLVLSALVVLAMGLSACQDVTSSGPADSPKPPASSPSGSPTNTPQPPPGGADRLTLVATGDVLLHERLWRTAQVDGKGRYDFEPLMAPIKPLVESADLAVCHLETPLAEPGGPYSGYPLFNGPPQIAPALKATGYDACTTASNHSFDRGARGVDRTLATLEKAGLRHSGTARTPKEAATPVILDVRGVKVALLSYTYGFNGMPYPQGQTWRAGKLDVPAIKAAARKARDAGAQIVVVSCHWGTEYDQKANPEQRALAPQLLADSNIDLVLGHHAHVVQPMERINGKWVAYGLGNLMAAHRQPLSIKSEGLLARFTFARGDDGRWSVDKAEYASLLVTDSVPMRILDVRRQLAKPDQSAATRRRLEAARARTESVVTSLGAARHGATPITP</sequence>
<protein>
    <submittedName>
        <fullName evidence="5">CapA family protein</fullName>
    </submittedName>
</protein>
<evidence type="ECO:0000259" key="4">
    <source>
        <dbReference type="SMART" id="SM00854"/>
    </source>
</evidence>
<reference evidence="5 6" key="1">
    <citation type="submission" date="2024-09" db="EMBL/GenBank/DDBJ databases">
        <authorList>
            <person name="Sun Q."/>
            <person name="Mori K."/>
        </authorList>
    </citation>
    <scope>NUCLEOTIDE SEQUENCE [LARGE SCALE GENOMIC DNA]</scope>
    <source>
        <strain evidence="5 6">CGMCC 1.15906</strain>
    </source>
</reference>
<dbReference type="SUPFAM" id="SSF56300">
    <property type="entry name" value="Metallo-dependent phosphatases"/>
    <property type="match status" value="1"/>
</dbReference>
<feature type="region of interest" description="Disordered" evidence="2">
    <location>
        <begin position="31"/>
        <end position="63"/>
    </location>
</feature>
<gene>
    <name evidence="5" type="ORF">ACFFGN_32640</name>
</gene>
<dbReference type="SMART" id="SM00854">
    <property type="entry name" value="PGA_cap"/>
    <property type="match status" value="1"/>
</dbReference>
<proteinExistence type="inferred from homology"/>
<dbReference type="Gene3D" id="3.60.21.10">
    <property type="match status" value="1"/>
</dbReference>